<dbReference type="RefSeq" id="XP_002112781.1">
    <property type="nucleotide sequence ID" value="XM_002112745.1"/>
</dbReference>
<dbReference type="PROSITE" id="PS50106">
    <property type="entry name" value="PDZ"/>
    <property type="match status" value="1"/>
</dbReference>
<dbReference type="CTD" id="6753570"/>
<feature type="domain" description="Ras-associating" evidence="3">
    <location>
        <begin position="34"/>
        <end position="129"/>
    </location>
</feature>
<dbReference type="STRING" id="10228.B3RXP4"/>
<dbReference type="eggNOG" id="KOG1892">
    <property type="taxonomic scope" value="Eukaryota"/>
</dbReference>
<feature type="non-terminal residue" evidence="5">
    <location>
        <position position="1"/>
    </location>
</feature>
<feature type="domain" description="Ras-associating" evidence="3">
    <location>
        <begin position="235"/>
        <end position="336"/>
    </location>
</feature>
<feature type="region of interest" description="Disordered" evidence="1">
    <location>
        <begin position="199"/>
        <end position="233"/>
    </location>
</feature>
<dbReference type="CDD" id="cd01782">
    <property type="entry name" value="RA1_Afadin"/>
    <property type="match status" value="1"/>
</dbReference>
<dbReference type="SUPFAM" id="SSF49879">
    <property type="entry name" value="SMAD/FHA domain"/>
    <property type="match status" value="1"/>
</dbReference>
<evidence type="ECO:0008006" key="7">
    <source>
        <dbReference type="Google" id="ProtNLM"/>
    </source>
</evidence>
<dbReference type="Gene3D" id="3.10.20.90">
    <property type="entry name" value="Phosphatidylinositol 3-kinase Catalytic Subunit, Chain A, domain 1"/>
    <property type="match status" value="2"/>
</dbReference>
<dbReference type="Pfam" id="PF00595">
    <property type="entry name" value="PDZ"/>
    <property type="match status" value="1"/>
</dbReference>
<organism evidence="5 6">
    <name type="scientific">Trichoplax adhaerens</name>
    <name type="common">Trichoplax reptans</name>
    <dbReference type="NCBI Taxonomy" id="10228"/>
    <lineage>
        <taxon>Eukaryota</taxon>
        <taxon>Metazoa</taxon>
        <taxon>Placozoa</taxon>
        <taxon>Uniplacotomia</taxon>
        <taxon>Trichoplacea</taxon>
        <taxon>Trichoplacidae</taxon>
        <taxon>Trichoplax</taxon>
    </lineage>
</organism>
<reference evidence="5 6" key="1">
    <citation type="journal article" date="2008" name="Nature">
        <title>The Trichoplax genome and the nature of placozoans.</title>
        <authorList>
            <person name="Srivastava M."/>
            <person name="Begovic E."/>
            <person name="Chapman J."/>
            <person name="Putnam N.H."/>
            <person name="Hellsten U."/>
            <person name="Kawashima T."/>
            <person name="Kuo A."/>
            <person name="Mitros T."/>
            <person name="Salamov A."/>
            <person name="Carpenter M.L."/>
            <person name="Signorovitch A.Y."/>
            <person name="Moreno M.A."/>
            <person name="Kamm K."/>
            <person name="Grimwood J."/>
            <person name="Schmutz J."/>
            <person name="Shapiro H."/>
            <person name="Grigoriev I.V."/>
            <person name="Buss L.W."/>
            <person name="Schierwater B."/>
            <person name="Dellaporta S.L."/>
            <person name="Rokhsar D.S."/>
        </authorList>
    </citation>
    <scope>NUCLEOTIDE SEQUENCE [LARGE SCALE GENOMIC DNA]</scope>
    <source>
        <strain evidence="5 6">Grell-BS-1999</strain>
    </source>
</reference>
<dbReference type="InterPro" id="IPR000159">
    <property type="entry name" value="RA_dom"/>
</dbReference>
<dbReference type="SUPFAM" id="SSF50156">
    <property type="entry name" value="PDZ domain-like"/>
    <property type="match status" value="1"/>
</dbReference>
<dbReference type="PhylomeDB" id="B3RXP4"/>
<feature type="compositionally biased region" description="Basic residues" evidence="1">
    <location>
        <begin position="141"/>
        <end position="164"/>
    </location>
</feature>
<dbReference type="InterPro" id="IPR028842">
    <property type="entry name" value="Afadin"/>
</dbReference>
<accession>B3RXP4</accession>
<evidence type="ECO:0000313" key="5">
    <source>
        <dbReference type="EMBL" id="EDV24891.1"/>
    </source>
</evidence>
<dbReference type="Pfam" id="PF00788">
    <property type="entry name" value="RA"/>
    <property type="match status" value="2"/>
</dbReference>
<dbReference type="SUPFAM" id="SSF54236">
    <property type="entry name" value="Ubiquitin-like"/>
    <property type="match status" value="2"/>
</dbReference>
<dbReference type="InParanoid" id="B3RXP4"/>
<sequence length="961" mass="108324">KAEEHQRLAKIIEQWNSSRLDLFEISQPSQDLEFHGVMRFFFQEVGSKVATKCIRVSSKDQCADIKETLIEKFRPDMRMLSVGSNYSLYEVHPNGEERKLADHEHPLVVQLNWNYDDREGRFLLKNNYEPDEGSNDANSGKRNKTKNKKSKGKDKTKAMNHKAKSSPALQNAQQGPPGNVAGHNDKNGVAKELYREVPETSFTRSISNPEAVMRRRRQQKIESKLDGGVDGRPPRTGTLKIYANTLFPEVPYKTLLFNMSHTTEDVLLETLEKYGLEKEDPLEYCIVLVSIVILNASILDYSCQKQRILDDHECPLAVASRYPEESIMFQLRQRRDVKHLVKEDDSNYESDNAGQDDDSDDDDLPYLLEIPPHGTDVNYKPRIIILRSTTTEFGSGQRPPNCSGDYNRILGPDVATRHCIMASIEGYITVTPASEGAAETYIDGQQIYSTTSLQHGNRLRIGSLLTFKYCDPLCVNEINVGFKLSPSYILYISARYLINPQYKPDLSIQQREQLIGSKLKKVAGMIWNTVKENPNNGSLMALWMANASELLHFLKMDVHLCNATYDVQTVLKQAVDSTFRCLTQCVEQELNYVMPAFLDESQDQGYKPTMSDILRTLSAAIRLLRNCGVNAALTVQLFSHVFHYVNRLLFNKLVLEPKSRLCKKIWAKRIINRLGYIESWAHKEGLELAAESHLARIYQALFFLKSPKGIVDLEVTVSRCALLNSKQLRVIMDNYQQCNESREDKISRQAADKMIALATNTVDARLLAEGFEVKVEEDGNLQIPFILPEDGYTCEMIKGIPPGLEDFLSEFSKSDICRLTSQSRASGSWTVWLRGFVDIEYTESKYNNVSPGYLPESDSEDAEIEYITFYKGGASLGLSIVAARGTNQQECGIYIKSVVKGGIADKDGRLQAGDQILTVDGRSLIGISQEQAAEVMQRTGNEVALEIAKKAALYHGLGTLL</sequence>
<dbReference type="Pfam" id="PF01843">
    <property type="entry name" value="DIL"/>
    <property type="match status" value="1"/>
</dbReference>
<dbReference type="OrthoDB" id="6260541at2759"/>
<evidence type="ECO:0000259" key="2">
    <source>
        <dbReference type="PROSITE" id="PS50106"/>
    </source>
</evidence>
<dbReference type="CDD" id="cd01781">
    <property type="entry name" value="RA2_Afadin"/>
    <property type="match status" value="1"/>
</dbReference>
<dbReference type="SMART" id="SM00228">
    <property type="entry name" value="PDZ"/>
    <property type="match status" value="1"/>
</dbReference>
<dbReference type="Gene3D" id="2.60.200.20">
    <property type="match status" value="1"/>
</dbReference>
<evidence type="ECO:0000313" key="6">
    <source>
        <dbReference type="Proteomes" id="UP000009022"/>
    </source>
</evidence>
<dbReference type="FunCoup" id="B3RXP4">
    <property type="interactions" value="774"/>
</dbReference>
<dbReference type="GO" id="GO:0007165">
    <property type="term" value="P:signal transduction"/>
    <property type="evidence" value="ECO:0007669"/>
    <property type="project" value="InterPro"/>
</dbReference>
<protein>
    <recommendedName>
        <fullName evidence="7">Afadin</fullName>
    </recommendedName>
</protein>
<proteinExistence type="predicted"/>
<dbReference type="KEGG" id="tad:TRIADDRAFT_170"/>
<feature type="compositionally biased region" description="Basic and acidic residues" evidence="1">
    <location>
        <begin position="219"/>
        <end position="233"/>
    </location>
</feature>
<dbReference type="InterPro" id="IPR008984">
    <property type="entry name" value="SMAD_FHA_dom_sf"/>
</dbReference>
<evidence type="ECO:0000259" key="3">
    <source>
        <dbReference type="PROSITE" id="PS50200"/>
    </source>
</evidence>
<dbReference type="SMART" id="SM01132">
    <property type="entry name" value="DIL"/>
    <property type="match status" value="1"/>
</dbReference>
<feature type="region of interest" description="Disordered" evidence="1">
    <location>
        <begin position="126"/>
        <end position="186"/>
    </location>
</feature>
<dbReference type="Gene3D" id="2.30.42.10">
    <property type="match status" value="1"/>
</dbReference>
<dbReference type="InterPro" id="IPR002710">
    <property type="entry name" value="Dilute_dom"/>
</dbReference>
<dbReference type="CDD" id="cd06789">
    <property type="entry name" value="PDZ_AFDN-like"/>
    <property type="match status" value="1"/>
</dbReference>
<feature type="region of interest" description="Disordered" evidence="1">
    <location>
        <begin position="342"/>
        <end position="364"/>
    </location>
</feature>
<dbReference type="OMA" id="IIRCALF"/>
<dbReference type="InterPro" id="IPR036034">
    <property type="entry name" value="PDZ_sf"/>
</dbReference>
<dbReference type="PANTHER" id="PTHR10398:SF2">
    <property type="entry name" value="AFADIN"/>
    <property type="match status" value="1"/>
</dbReference>
<dbReference type="PANTHER" id="PTHR10398">
    <property type="entry name" value="AFADIN"/>
    <property type="match status" value="1"/>
</dbReference>
<dbReference type="Proteomes" id="UP000009022">
    <property type="component" value="Unassembled WGS sequence"/>
</dbReference>
<dbReference type="CDD" id="cd22711">
    <property type="entry name" value="FHA_AFDN"/>
    <property type="match status" value="1"/>
</dbReference>
<feature type="domain" description="PDZ" evidence="2">
    <location>
        <begin position="866"/>
        <end position="951"/>
    </location>
</feature>
<keyword evidence="6" id="KW-1185">Reference proteome</keyword>
<dbReference type="HOGENOM" id="CLU_006606_0_0_1"/>
<feature type="compositionally biased region" description="Polar residues" evidence="1">
    <location>
        <begin position="167"/>
        <end position="176"/>
    </location>
</feature>
<dbReference type="EMBL" id="DS985245">
    <property type="protein sequence ID" value="EDV24891.1"/>
    <property type="molecule type" value="Genomic_DNA"/>
</dbReference>
<dbReference type="InterPro" id="IPR001478">
    <property type="entry name" value="PDZ"/>
</dbReference>
<name>B3RXP4_TRIAD</name>
<dbReference type="SMART" id="SM00314">
    <property type="entry name" value="RA"/>
    <property type="match status" value="2"/>
</dbReference>
<evidence type="ECO:0000256" key="1">
    <source>
        <dbReference type="SAM" id="MobiDB-lite"/>
    </source>
</evidence>
<feature type="domain" description="Dilute" evidence="4">
    <location>
        <begin position="520"/>
        <end position="760"/>
    </location>
</feature>
<dbReference type="InterPro" id="IPR029071">
    <property type="entry name" value="Ubiquitin-like_domsf"/>
</dbReference>
<feature type="compositionally biased region" description="Acidic residues" evidence="1">
    <location>
        <begin position="354"/>
        <end position="364"/>
    </location>
</feature>
<dbReference type="GeneID" id="6753570"/>
<feature type="non-terminal residue" evidence="5">
    <location>
        <position position="961"/>
    </location>
</feature>
<evidence type="ECO:0000259" key="4">
    <source>
        <dbReference type="PROSITE" id="PS51126"/>
    </source>
</evidence>
<dbReference type="GO" id="GO:0005911">
    <property type="term" value="C:cell-cell junction"/>
    <property type="evidence" value="ECO:0007669"/>
    <property type="project" value="InterPro"/>
</dbReference>
<gene>
    <name evidence="5" type="ORF">TRIADDRAFT_170</name>
</gene>
<dbReference type="PROSITE" id="PS51126">
    <property type="entry name" value="DILUTE"/>
    <property type="match status" value="1"/>
</dbReference>
<dbReference type="PROSITE" id="PS50200">
    <property type="entry name" value="RA"/>
    <property type="match status" value="2"/>
</dbReference>
<dbReference type="AlphaFoldDB" id="B3RXP4"/>